<dbReference type="PANTHER" id="PTHR32305:SF15">
    <property type="entry name" value="PROTEIN RHSA-RELATED"/>
    <property type="match status" value="1"/>
</dbReference>
<dbReference type="PANTHER" id="PTHR32305">
    <property type="match status" value="1"/>
</dbReference>
<name>A0A3R5VX75_9FIRM</name>
<dbReference type="InterPro" id="IPR006530">
    <property type="entry name" value="YD"/>
</dbReference>
<feature type="domain" description="Teneurin-like YD-shell" evidence="2">
    <location>
        <begin position="8"/>
        <end position="132"/>
    </location>
</feature>
<dbReference type="Proteomes" id="UP000286271">
    <property type="component" value="Unassembled WGS sequence"/>
</dbReference>
<dbReference type="EMBL" id="QRUN01000058">
    <property type="protein sequence ID" value="RGR63598.1"/>
    <property type="molecule type" value="Genomic_DNA"/>
</dbReference>
<dbReference type="Proteomes" id="UP000283738">
    <property type="component" value="Unassembled WGS sequence"/>
</dbReference>
<evidence type="ECO:0000256" key="1">
    <source>
        <dbReference type="ARBA" id="ARBA00022737"/>
    </source>
</evidence>
<dbReference type="EMBL" id="QSKW01000060">
    <property type="protein sequence ID" value="RHE89713.1"/>
    <property type="molecule type" value="Genomic_DNA"/>
</dbReference>
<evidence type="ECO:0000313" key="11">
    <source>
        <dbReference type="Proteomes" id="UP000285820"/>
    </source>
</evidence>
<sequence>MGQEEGGSLRAEYAYDAAGHRTKSRDGDGVEVSLSYGLEGQIRTLTTERAREAGRITAIHAPEGGKEEYTYDAAGNLRTSKAALGGVVSYTYTSRGQVASRRDQFGHTEYFQYDKEGRQVVQVDRKGNRTQTRFNVYGKPVYQACTDRKGKRQVMGIWAYDDFGHLKEAKGGGFTYTYRHRPDGRLLEKTRNGKVVLTCTYYPEGTLRSLTDHRGKTLYYTYDGEGRQESLKTQEGQVWPAIPIRREAGWPL</sequence>
<evidence type="ECO:0000313" key="10">
    <source>
        <dbReference type="Proteomes" id="UP000283738"/>
    </source>
</evidence>
<gene>
    <name evidence="7" type="ORF">DW654_17585</name>
    <name evidence="6" type="ORF">DW707_17985</name>
    <name evidence="5" type="ORF">DW914_18720</name>
    <name evidence="4" type="ORF">DWY29_16985</name>
    <name evidence="3" type="ORF">DWY96_17160</name>
</gene>
<dbReference type="RefSeq" id="WP_118112159.1">
    <property type="nucleotide sequence ID" value="NZ_CABJFX010000063.1"/>
</dbReference>
<evidence type="ECO:0000313" key="7">
    <source>
        <dbReference type="EMBL" id="RHF79613.1"/>
    </source>
</evidence>
<dbReference type="InterPro" id="IPR050708">
    <property type="entry name" value="T6SS_VgrG/RHS"/>
</dbReference>
<evidence type="ECO:0000313" key="4">
    <source>
        <dbReference type="EMBL" id="RGR63598.1"/>
    </source>
</evidence>
<organism evidence="3 10">
    <name type="scientific">Roseburia inulinivorans</name>
    <dbReference type="NCBI Taxonomy" id="360807"/>
    <lineage>
        <taxon>Bacteria</taxon>
        <taxon>Bacillati</taxon>
        <taxon>Bacillota</taxon>
        <taxon>Clostridia</taxon>
        <taxon>Lachnospirales</taxon>
        <taxon>Lachnospiraceae</taxon>
        <taxon>Roseburia</taxon>
    </lineage>
</organism>
<dbReference type="Gene3D" id="2.180.10.10">
    <property type="entry name" value="RHS repeat-associated core"/>
    <property type="match status" value="2"/>
</dbReference>
<reference evidence="8 9" key="1">
    <citation type="submission" date="2018-08" db="EMBL/GenBank/DDBJ databases">
        <title>A genome reference for cultivated species of the human gut microbiota.</title>
        <authorList>
            <person name="Zou Y."/>
            <person name="Xue W."/>
            <person name="Luo G."/>
        </authorList>
    </citation>
    <scope>NUCLEOTIDE SEQUENCE [LARGE SCALE GENOMIC DNA]</scope>
    <source>
        <strain evidence="4 11">AF24-4</strain>
        <strain evidence="3 10">AF28-15</strain>
        <strain evidence="7 9">AM23-23AC</strain>
        <strain evidence="6 12">AM27-11</strain>
        <strain evidence="5 8">AM42-1AC</strain>
    </source>
</reference>
<accession>A0A3R5VX75</accession>
<dbReference type="EMBL" id="QRTF01000068">
    <property type="protein sequence ID" value="RGQ42795.1"/>
    <property type="molecule type" value="Genomic_DNA"/>
</dbReference>
<dbReference type="EMBL" id="QRHP01000050">
    <property type="protein sequence ID" value="RHF79613.1"/>
    <property type="molecule type" value="Genomic_DNA"/>
</dbReference>
<evidence type="ECO:0000313" key="6">
    <source>
        <dbReference type="EMBL" id="RHE89713.1"/>
    </source>
</evidence>
<evidence type="ECO:0000313" key="12">
    <source>
        <dbReference type="Proteomes" id="UP000286271"/>
    </source>
</evidence>
<proteinExistence type="predicted"/>
<dbReference type="Pfam" id="PF25023">
    <property type="entry name" value="TEN_YD-shell"/>
    <property type="match status" value="1"/>
</dbReference>
<dbReference type="AlphaFoldDB" id="A0A3R5VX75"/>
<dbReference type="NCBIfam" id="TIGR01643">
    <property type="entry name" value="YD_repeat_2x"/>
    <property type="match status" value="2"/>
</dbReference>
<keyword evidence="1" id="KW-0677">Repeat</keyword>
<protein>
    <submittedName>
        <fullName evidence="3">RHS repeat protein</fullName>
    </submittedName>
</protein>
<evidence type="ECO:0000313" key="3">
    <source>
        <dbReference type="EMBL" id="RGQ42795.1"/>
    </source>
</evidence>
<comment type="caution">
    <text evidence="3">The sequence shown here is derived from an EMBL/GenBank/DDBJ whole genome shotgun (WGS) entry which is preliminary data.</text>
</comment>
<evidence type="ECO:0000313" key="8">
    <source>
        <dbReference type="Proteomes" id="UP000283492"/>
    </source>
</evidence>
<evidence type="ECO:0000313" key="5">
    <source>
        <dbReference type="EMBL" id="RHA82198.1"/>
    </source>
</evidence>
<evidence type="ECO:0000259" key="2">
    <source>
        <dbReference type="Pfam" id="PF25023"/>
    </source>
</evidence>
<evidence type="ECO:0000313" key="9">
    <source>
        <dbReference type="Proteomes" id="UP000283701"/>
    </source>
</evidence>
<dbReference type="Proteomes" id="UP000285820">
    <property type="component" value="Unassembled WGS sequence"/>
</dbReference>
<dbReference type="InterPro" id="IPR056823">
    <property type="entry name" value="TEN-like_YD-shell"/>
</dbReference>
<dbReference type="EMBL" id="QSFX01000063">
    <property type="protein sequence ID" value="RHA82198.1"/>
    <property type="molecule type" value="Genomic_DNA"/>
</dbReference>
<dbReference type="Proteomes" id="UP000283701">
    <property type="component" value="Unassembled WGS sequence"/>
</dbReference>
<dbReference type="Proteomes" id="UP000283492">
    <property type="component" value="Unassembled WGS sequence"/>
</dbReference>